<dbReference type="PROSITE" id="PS50887">
    <property type="entry name" value="GGDEF"/>
    <property type="match status" value="1"/>
</dbReference>
<gene>
    <name evidence="5" type="ORF">SAMN06265795_110127</name>
</gene>
<dbReference type="CDD" id="cd01949">
    <property type="entry name" value="GGDEF"/>
    <property type="match status" value="1"/>
</dbReference>
<dbReference type="RefSeq" id="WP_176442501.1">
    <property type="nucleotide sequence ID" value="NZ_FZOT01000010.1"/>
</dbReference>
<dbReference type="Pfam" id="PF13426">
    <property type="entry name" value="PAS_9"/>
    <property type="match status" value="2"/>
</dbReference>
<dbReference type="GO" id="GO:0003824">
    <property type="term" value="F:catalytic activity"/>
    <property type="evidence" value="ECO:0007669"/>
    <property type="project" value="UniProtKB-ARBA"/>
</dbReference>
<dbReference type="CDD" id="cd00130">
    <property type="entry name" value="PAS"/>
    <property type="match status" value="3"/>
</dbReference>
<dbReference type="FunFam" id="3.30.70.270:FF:000001">
    <property type="entry name" value="Diguanylate cyclase domain protein"/>
    <property type="match status" value="1"/>
</dbReference>
<dbReference type="PROSITE" id="PS50112">
    <property type="entry name" value="PAS"/>
    <property type="match status" value="2"/>
</dbReference>
<dbReference type="SMART" id="SM00052">
    <property type="entry name" value="EAL"/>
    <property type="match status" value="1"/>
</dbReference>
<dbReference type="SMART" id="SM00091">
    <property type="entry name" value="PAS"/>
    <property type="match status" value="4"/>
</dbReference>
<dbReference type="AlphaFoldDB" id="A0A239ITN1"/>
<dbReference type="Proteomes" id="UP000198284">
    <property type="component" value="Unassembled WGS sequence"/>
</dbReference>
<keyword evidence="6" id="KW-1185">Reference proteome</keyword>
<dbReference type="NCBIfam" id="TIGR00229">
    <property type="entry name" value="sensory_box"/>
    <property type="match status" value="2"/>
</dbReference>
<protein>
    <submittedName>
        <fullName evidence="5">PAS domain S-box-containing protein/diguanylate cyclase (GGDEF) domain-containing protein</fullName>
    </submittedName>
</protein>
<dbReference type="PROSITE" id="PS50113">
    <property type="entry name" value="PAC"/>
    <property type="match status" value="3"/>
</dbReference>
<dbReference type="SMART" id="SM00086">
    <property type="entry name" value="PAC"/>
    <property type="match status" value="4"/>
</dbReference>
<dbReference type="Gene3D" id="3.20.20.450">
    <property type="entry name" value="EAL domain"/>
    <property type="match status" value="1"/>
</dbReference>
<sequence>MKLNSSHLSVPETLCRGAAPAAPCLSEPFAICLVDPESGRILEANDAAARCWDCDGLPGMTLDAVCTLGAAETKSVLAQFMAGRAEGLECRLRRADGAERHALLHGRPAQRGDCSLIQLAFFDITRYKRGLDARVSHVLNASPDAMLMADAGGSIRFANHAAHAVFGYGDGELIGHGVDQLVPAALRGQHERQRAVYQEQPRARPMSEKKSLVGVRRDGSEFPLEISLMPMSLDGCHATIAVVQDITERKQAEDRLTASERRWKFALEGAGDGVWDWNLATDEVYYSPRFAALLGDLDFGHSYACWMRRIHPDDRHRMQQELDAYFSGKRQNFLVELRMQTRDRGWRWMLARGMVAAWDGDGRGQRMIGTLCDISERKESEEALQLAAMVYQHSAEAMMVTDADNVIVAVNPAFTTLTGYSAIEAIGRNPSMLRSGKQDKAFYEAMWDSLKNTGSWRGRIHNRRKNGDELVEQVTINTIRNEDGEICRYVALFADITEKTRFDERMWRQANFDTLTQLPNRRMSLDRLEHDIMRARRTDKAIALLFIDIDNFKEVNDTFGHQMGDALLVEASHRIMSCVRSTDTVARFGGDEFTIVMSDLDETERVQEVAQQIIARLSAPFKLADEKLYTSASIGITLFPNDAHDAETLLKNADQAMYEAKSSGRNRYCFFTHSMLETTQTRVMLARDMREAIEHENFEIYFQPIVDLNSNRIVKAEALLRWQHPTRGMISPVVFIPIAEANGLIVPLSNWMFREVAKMARRWRELASSPIQFSINVSPAQFHGDSEMPECWIDTCREYAIPGETIVLEITEGLLLKANDDVGGKLRALHQAGIQIALDDFGTGYSSLSYLKKFDIDFIKIDKSFVRDLETDPNDLVLSEAIVVMAHKLGLKVIAEGIESAGQKALLAAAGCDYGQGYLYAKPMPAAAFENLLREARAAEEAASAIEKAHR</sequence>
<feature type="domain" description="PAS" evidence="1">
    <location>
        <begin position="383"/>
        <end position="429"/>
    </location>
</feature>
<dbReference type="InterPro" id="IPR043128">
    <property type="entry name" value="Rev_trsase/Diguanyl_cyclase"/>
</dbReference>
<feature type="domain" description="PAC" evidence="2">
    <location>
        <begin position="206"/>
        <end position="258"/>
    </location>
</feature>
<dbReference type="Gene3D" id="3.30.450.20">
    <property type="entry name" value="PAS domain"/>
    <property type="match status" value="4"/>
</dbReference>
<evidence type="ECO:0000313" key="6">
    <source>
        <dbReference type="Proteomes" id="UP000198284"/>
    </source>
</evidence>
<dbReference type="InterPro" id="IPR035919">
    <property type="entry name" value="EAL_sf"/>
</dbReference>
<evidence type="ECO:0000313" key="5">
    <source>
        <dbReference type="EMBL" id="SNS97126.1"/>
    </source>
</evidence>
<proteinExistence type="predicted"/>
<dbReference type="InterPro" id="IPR052155">
    <property type="entry name" value="Biofilm_reg_signaling"/>
</dbReference>
<dbReference type="InterPro" id="IPR035965">
    <property type="entry name" value="PAS-like_dom_sf"/>
</dbReference>
<dbReference type="InterPro" id="IPR013655">
    <property type="entry name" value="PAS_fold_3"/>
</dbReference>
<dbReference type="Gene3D" id="3.30.70.270">
    <property type="match status" value="1"/>
</dbReference>
<evidence type="ECO:0000259" key="1">
    <source>
        <dbReference type="PROSITE" id="PS50112"/>
    </source>
</evidence>
<organism evidence="5 6">
    <name type="scientific">Noviherbaspirillum humi</name>
    <dbReference type="NCBI Taxonomy" id="1688639"/>
    <lineage>
        <taxon>Bacteria</taxon>
        <taxon>Pseudomonadati</taxon>
        <taxon>Pseudomonadota</taxon>
        <taxon>Betaproteobacteria</taxon>
        <taxon>Burkholderiales</taxon>
        <taxon>Oxalobacteraceae</taxon>
        <taxon>Noviherbaspirillum</taxon>
    </lineage>
</organism>
<accession>A0A239ITN1</accession>
<dbReference type="SUPFAM" id="SSF55073">
    <property type="entry name" value="Nucleotide cyclase"/>
    <property type="match status" value="1"/>
</dbReference>
<dbReference type="Pfam" id="PF00990">
    <property type="entry name" value="GGDEF"/>
    <property type="match status" value="1"/>
</dbReference>
<dbReference type="PANTHER" id="PTHR44757:SF2">
    <property type="entry name" value="BIOFILM ARCHITECTURE MAINTENANCE PROTEIN MBAA"/>
    <property type="match status" value="1"/>
</dbReference>
<name>A0A239ITN1_9BURK</name>
<feature type="domain" description="PAC" evidence="2">
    <location>
        <begin position="333"/>
        <end position="386"/>
    </location>
</feature>
<feature type="domain" description="GGDEF" evidence="4">
    <location>
        <begin position="540"/>
        <end position="673"/>
    </location>
</feature>
<dbReference type="InterPro" id="IPR000160">
    <property type="entry name" value="GGDEF_dom"/>
</dbReference>
<dbReference type="InterPro" id="IPR000014">
    <property type="entry name" value="PAS"/>
</dbReference>
<dbReference type="EMBL" id="FZOT01000010">
    <property type="protein sequence ID" value="SNS97126.1"/>
    <property type="molecule type" value="Genomic_DNA"/>
</dbReference>
<feature type="domain" description="PAC" evidence="2">
    <location>
        <begin position="454"/>
        <end position="508"/>
    </location>
</feature>
<evidence type="ECO:0000259" key="4">
    <source>
        <dbReference type="PROSITE" id="PS50887"/>
    </source>
</evidence>
<evidence type="ECO:0000259" key="3">
    <source>
        <dbReference type="PROSITE" id="PS50883"/>
    </source>
</evidence>
<feature type="domain" description="PAS" evidence="1">
    <location>
        <begin position="131"/>
        <end position="175"/>
    </location>
</feature>
<dbReference type="SUPFAM" id="SSF141868">
    <property type="entry name" value="EAL domain-like"/>
    <property type="match status" value="1"/>
</dbReference>
<evidence type="ECO:0000259" key="2">
    <source>
        <dbReference type="PROSITE" id="PS50113"/>
    </source>
</evidence>
<dbReference type="InterPro" id="IPR000700">
    <property type="entry name" value="PAS-assoc_C"/>
</dbReference>
<dbReference type="InterPro" id="IPR001610">
    <property type="entry name" value="PAC"/>
</dbReference>
<dbReference type="InterPro" id="IPR013656">
    <property type="entry name" value="PAS_4"/>
</dbReference>
<dbReference type="InterPro" id="IPR001633">
    <property type="entry name" value="EAL_dom"/>
</dbReference>
<dbReference type="SUPFAM" id="SSF55785">
    <property type="entry name" value="PYP-like sensor domain (PAS domain)"/>
    <property type="match status" value="4"/>
</dbReference>
<dbReference type="InterPro" id="IPR029787">
    <property type="entry name" value="Nucleotide_cyclase"/>
</dbReference>
<dbReference type="Pfam" id="PF08448">
    <property type="entry name" value="PAS_4"/>
    <property type="match status" value="1"/>
</dbReference>
<dbReference type="CDD" id="cd01948">
    <property type="entry name" value="EAL"/>
    <property type="match status" value="1"/>
</dbReference>
<dbReference type="NCBIfam" id="TIGR00254">
    <property type="entry name" value="GGDEF"/>
    <property type="match status" value="1"/>
</dbReference>
<dbReference type="PANTHER" id="PTHR44757">
    <property type="entry name" value="DIGUANYLATE CYCLASE DGCP"/>
    <property type="match status" value="1"/>
</dbReference>
<dbReference type="Pfam" id="PF08447">
    <property type="entry name" value="PAS_3"/>
    <property type="match status" value="1"/>
</dbReference>
<dbReference type="SMART" id="SM00267">
    <property type="entry name" value="GGDEF"/>
    <property type="match status" value="1"/>
</dbReference>
<dbReference type="Pfam" id="PF00563">
    <property type="entry name" value="EAL"/>
    <property type="match status" value="1"/>
</dbReference>
<dbReference type="PROSITE" id="PS50883">
    <property type="entry name" value="EAL"/>
    <property type="match status" value="1"/>
</dbReference>
<reference evidence="5 6" key="1">
    <citation type="submission" date="2017-06" db="EMBL/GenBank/DDBJ databases">
        <authorList>
            <person name="Kim H.J."/>
            <person name="Triplett B.A."/>
        </authorList>
    </citation>
    <scope>NUCLEOTIDE SEQUENCE [LARGE SCALE GENOMIC DNA]</scope>
    <source>
        <strain evidence="5 6">U15</strain>
    </source>
</reference>
<feature type="domain" description="EAL" evidence="3">
    <location>
        <begin position="682"/>
        <end position="937"/>
    </location>
</feature>